<evidence type="ECO:0000313" key="1">
    <source>
        <dbReference type="EMBL" id="TXC91952.1"/>
    </source>
</evidence>
<dbReference type="Proteomes" id="UP000321363">
    <property type="component" value="Unassembled WGS sequence"/>
</dbReference>
<comment type="caution">
    <text evidence="1">The sequence shown here is derived from an EMBL/GenBank/DDBJ whole genome shotgun (WGS) entry which is preliminary data.</text>
</comment>
<proteinExistence type="predicted"/>
<dbReference type="PANTHER" id="PTHR39185:SF1">
    <property type="entry name" value="SWARMING MOTILITY PROTEIN SWRD"/>
    <property type="match status" value="1"/>
</dbReference>
<dbReference type="OrthoDB" id="9799862at2"/>
<dbReference type="InterPro" id="IPR009384">
    <property type="entry name" value="SwrD-like"/>
</dbReference>
<reference evidence="1 2" key="1">
    <citation type="journal article" date="2005" name="Int. J. Syst. Evol. Microbiol.">
        <title>Bacillus litoralis sp. nov., isolated from a tidal flat of the Yellow Sea in Korea.</title>
        <authorList>
            <person name="Yoon J.H."/>
            <person name="Oh T.K."/>
        </authorList>
    </citation>
    <scope>NUCLEOTIDE SEQUENCE [LARGE SCALE GENOMIC DNA]</scope>
    <source>
        <strain evidence="1 2">SW-211</strain>
    </source>
</reference>
<dbReference type="AlphaFoldDB" id="A0A5C6W4Z1"/>
<evidence type="ECO:0008006" key="3">
    <source>
        <dbReference type="Google" id="ProtNLM"/>
    </source>
</evidence>
<dbReference type="PANTHER" id="PTHR39185">
    <property type="entry name" value="SWARMING MOTILITY PROTEIN SWRD"/>
    <property type="match status" value="1"/>
</dbReference>
<protein>
    <recommendedName>
        <fullName evidence="3">Flagellar FlbD family protein</fullName>
    </recommendedName>
</protein>
<organism evidence="1 2">
    <name type="scientific">Metabacillus litoralis</name>
    <dbReference type="NCBI Taxonomy" id="152268"/>
    <lineage>
        <taxon>Bacteria</taxon>
        <taxon>Bacillati</taxon>
        <taxon>Bacillota</taxon>
        <taxon>Bacilli</taxon>
        <taxon>Bacillales</taxon>
        <taxon>Bacillaceae</taxon>
        <taxon>Metabacillus</taxon>
    </lineage>
</organism>
<keyword evidence="2" id="KW-1185">Reference proteome</keyword>
<name>A0A5C6W4Z1_9BACI</name>
<dbReference type="EMBL" id="VOQF01000003">
    <property type="protein sequence ID" value="TXC91952.1"/>
    <property type="molecule type" value="Genomic_DNA"/>
</dbReference>
<sequence length="73" mass="8446">MIQLTRLNGKSFSLNALFIEVIESFPDTTITLSNNHKYVVKESEQEVCKKIAIFYHEINVLSLRKDSEVLDDE</sequence>
<dbReference type="RefSeq" id="WP_146946698.1">
    <property type="nucleotide sequence ID" value="NZ_VOQF01000003.1"/>
</dbReference>
<accession>A0A5C6W4Z1</accession>
<evidence type="ECO:0000313" key="2">
    <source>
        <dbReference type="Proteomes" id="UP000321363"/>
    </source>
</evidence>
<dbReference type="Pfam" id="PF06289">
    <property type="entry name" value="FlbD"/>
    <property type="match status" value="1"/>
</dbReference>
<gene>
    <name evidence="1" type="ORF">FS935_06090</name>
</gene>